<dbReference type="PANTHER" id="PTHR10057:SF0">
    <property type="entry name" value="TRANSLOCATOR PROTEIN"/>
    <property type="match status" value="1"/>
</dbReference>
<dbReference type="PIRSF" id="PIRSF005859">
    <property type="entry name" value="PBR"/>
    <property type="match status" value="1"/>
</dbReference>
<feature type="transmembrane region" description="Helical" evidence="6">
    <location>
        <begin position="107"/>
        <end position="125"/>
    </location>
</feature>
<keyword evidence="3 6" id="KW-0812">Transmembrane</keyword>
<feature type="transmembrane region" description="Helical" evidence="6">
    <location>
        <begin position="12"/>
        <end position="35"/>
    </location>
</feature>
<reference evidence="7 8" key="1">
    <citation type="journal article" date="2016" name="Environ. Microbiol.">
        <title>Genomic resolution of a cold subsurface aquifer community provides metabolic insights for novel microbes adapted to high CO concentrations.</title>
        <authorList>
            <person name="Probst A.J."/>
            <person name="Castelle C.J."/>
            <person name="Singh A."/>
            <person name="Brown C.T."/>
            <person name="Anantharaman K."/>
            <person name="Sharon I."/>
            <person name="Hug L.A."/>
            <person name="Burstein D."/>
            <person name="Emerson J.B."/>
            <person name="Thomas B.C."/>
            <person name="Banfield J.F."/>
        </authorList>
    </citation>
    <scope>NUCLEOTIDE SEQUENCE [LARGE SCALE GENOMIC DNA]</scope>
    <source>
        <strain evidence="7">CG1_02_32_51</strain>
    </source>
</reference>
<dbReference type="PANTHER" id="PTHR10057">
    <property type="entry name" value="PERIPHERAL-TYPE BENZODIAZEPINE RECEPTOR"/>
    <property type="match status" value="1"/>
</dbReference>
<protein>
    <submittedName>
        <fullName evidence="7">TspO protein</fullName>
    </submittedName>
</protein>
<keyword evidence="4 6" id="KW-1133">Transmembrane helix</keyword>
<organism evidence="7 8">
    <name type="scientific">Candidatus Magasanikbacteria bacterium CG1_02_32_51</name>
    <dbReference type="NCBI Taxonomy" id="1805238"/>
    <lineage>
        <taxon>Bacteria</taxon>
        <taxon>Candidatus Magasanikiibacteriota</taxon>
    </lineage>
</organism>
<dbReference type="Gene3D" id="1.20.1260.100">
    <property type="entry name" value="TspO/MBR protein"/>
    <property type="match status" value="1"/>
</dbReference>
<sequence length="159" mass="18596">MKIDFKKLIISVVVCQLAGVVGSVFTFSSISNWYVYLNKPSFNPPNWIFGPVWTVLFLLMGISLYIIWNNKAILQKNKKREAINIFVFQLFLNVLWTLLFFGLKSPALAFFEITVLWMTIFITIFKFKKFSSRAAWLLIPYLFWVTFASILNFALWALN</sequence>
<dbReference type="InterPro" id="IPR038330">
    <property type="entry name" value="TspO/MBR-related_sf"/>
</dbReference>
<evidence type="ECO:0000256" key="4">
    <source>
        <dbReference type="ARBA" id="ARBA00022989"/>
    </source>
</evidence>
<dbReference type="EMBL" id="MNVC01000026">
    <property type="protein sequence ID" value="OIO19176.1"/>
    <property type="molecule type" value="Genomic_DNA"/>
</dbReference>
<dbReference type="FunFam" id="1.20.1260.100:FF:000001">
    <property type="entry name" value="translocator protein 2"/>
    <property type="match status" value="1"/>
</dbReference>
<comment type="similarity">
    <text evidence="2">Belongs to the TspO/BZRP family.</text>
</comment>
<comment type="caution">
    <text evidence="7">The sequence shown here is derived from an EMBL/GenBank/DDBJ whole genome shotgun (WGS) entry which is preliminary data.</text>
</comment>
<evidence type="ECO:0000256" key="2">
    <source>
        <dbReference type="ARBA" id="ARBA00007524"/>
    </source>
</evidence>
<dbReference type="Pfam" id="PF03073">
    <property type="entry name" value="TspO_MBR"/>
    <property type="match status" value="1"/>
</dbReference>
<comment type="subcellular location">
    <subcellularLocation>
        <location evidence="1">Membrane</location>
        <topology evidence="1">Multi-pass membrane protein</topology>
    </subcellularLocation>
</comment>
<dbReference type="InterPro" id="IPR004307">
    <property type="entry name" value="TspO_MBR"/>
</dbReference>
<feature type="transmembrane region" description="Helical" evidence="6">
    <location>
        <begin position="82"/>
        <end position="101"/>
    </location>
</feature>
<evidence type="ECO:0000256" key="5">
    <source>
        <dbReference type="ARBA" id="ARBA00023136"/>
    </source>
</evidence>
<evidence type="ECO:0000256" key="3">
    <source>
        <dbReference type="ARBA" id="ARBA00022692"/>
    </source>
</evidence>
<feature type="transmembrane region" description="Helical" evidence="6">
    <location>
        <begin position="47"/>
        <end position="70"/>
    </location>
</feature>
<dbReference type="AlphaFoldDB" id="A0A1J4U5I7"/>
<dbReference type="CDD" id="cd15904">
    <property type="entry name" value="TSPO_MBR"/>
    <property type="match status" value="1"/>
</dbReference>
<gene>
    <name evidence="7" type="ORF">AUJ23_02390</name>
</gene>
<evidence type="ECO:0000256" key="6">
    <source>
        <dbReference type="SAM" id="Phobius"/>
    </source>
</evidence>
<evidence type="ECO:0000313" key="7">
    <source>
        <dbReference type="EMBL" id="OIO19176.1"/>
    </source>
</evidence>
<proteinExistence type="inferred from homology"/>
<dbReference type="STRING" id="1805238.AUJ23_02390"/>
<dbReference type="GO" id="GO:0016020">
    <property type="term" value="C:membrane"/>
    <property type="evidence" value="ECO:0007669"/>
    <property type="project" value="UniProtKB-SubCell"/>
</dbReference>
<evidence type="ECO:0000313" key="8">
    <source>
        <dbReference type="Proteomes" id="UP000181941"/>
    </source>
</evidence>
<keyword evidence="5 6" id="KW-0472">Membrane</keyword>
<evidence type="ECO:0000256" key="1">
    <source>
        <dbReference type="ARBA" id="ARBA00004141"/>
    </source>
</evidence>
<dbReference type="Proteomes" id="UP000181941">
    <property type="component" value="Unassembled WGS sequence"/>
</dbReference>
<name>A0A1J4U5I7_9BACT</name>
<dbReference type="GO" id="GO:0033013">
    <property type="term" value="P:tetrapyrrole metabolic process"/>
    <property type="evidence" value="ECO:0007669"/>
    <property type="project" value="UniProtKB-ARBA"/>
</dbReference>
<feature type="transmembrane region" description="Helical" evidence="6">
    <location>
        <begin position="137"/>
        <end position="158"/>
    </location>
</feature>
<accession>A0A1J4U5I7</accession>